<comment type="similarity">
    <text evidence="4">Belongs to the prokaryotic molybdopterin-containing oxidoreductase family.</text>
</comment>
<dbReference type="SMART" id="SM00926">
    <property type="entry name" value="Molybdop_Fe4S4"/>
    <property type="match status" value="1"/>
</dbReference>
<keyword evidence="13" id="KW-0472">Membrane</keyword>
<dbReference type="AlphaFoldDB" id="A0A1H4DQC7"/>
<dbReference type="PROSITE" id="PS00551">
    <property type="entry name" value="MOLYBDOPTERIN_PROK_1"/>
    <property type="match status" value="1"/>
</dbReference>
<keyword evidence="6" id="KW-1003">Cell membrane</keyword>
<evidence type="ECO:0000256" key="12">
    <source>
        <dbReference type="ARBA" id="ARBA00023014"/>
    </source>
</evidence>
<dbReference type="EC" id="1.7.5.1" evidence="5"/>
<keyword evidence="8" id="KW-0500">Molybdenum</keyword>
<dbReference type="InterPro" id="IPR006468">
    <property type="entry name" value="NarG"/>
</dbReference>
<evidence type="ECO:0000256" key="14">
    <source>
        <dbReference type="ARBA" id="ARBA00048294"/>
    </source>
</evidence>
<dbReference type="RefSeq" id="WP_092350385.1">
    <property type="nucleotide sequence ID" value="NZ_FNQN01000011.1"/>
</dbReference>
<dbReference type="Pfam" id="PF01568">
    <property type="entry name" value="Molydop_binding"/>
    <property type="match status" value="1"/>
</dbReference>
<dbReference type="GO" id="GO:0045333">
    <property type="term" value="P:cellular respiration"/>
    <property type="evidence" value="ECO:0007669"/>
    <property type="project" value="UniProtKB-ARBA"/>
</dbReference>
<dbReference type="InterPro" id="IPR037943">
    <property type="entry name" value="MopB_CT_Nitrate-R-NarG-like"/>
</dbReference>
<evidence type="ECO:0000256" key="11">
    <source>
        <dbReference type="ARBA" id="ARBA00023004"/>
    </source>
</evidence>
<dbReference type="PANTHER" id="PTHR43105">
    <property type="entry name" value="RESPIRATORY NITRATE REDUCTASE"/>
    <property type="match status" value="1"/>
</dbReference>
<gene>
    <name evidence="16" type="ORF">SAMN05660420_03045</name>
</gene>
<keyword evidence="11" id="KW-0408">Iron</keyword>
<dbReference type="CDD" id="cd02776">
    <property type="entry name" value="MopB_CT_Nitrate-R-NarG-like"/>
    <property type="match status" value="1"/>
</dbReference>
<sequence>MSWIKDIINPKARAWEEFYRNRNQSDKVVRSTHGVNCTGSCSWNVHVKDGIVGWELQATDYPALEDGIPPYEPRGCPRGISFSWYLYSPLRVKYPYVRGVLVDLWRKAKEEHEDSVAAWASIVEDPVKRKSYQIARGKGGFRRASWAEAEEIVAASTIYTIKKHGADRLVGFSPIPAMSMLSFAAGTRFLQLLGGVNLSFYDWYCDLPNASPEVWGEQTDVSESADWYNSKYIAVMGSNVNMTRTPDAHFLVEARHNGSKVTVLSPDFNMTSKHADWWIPVHTGQDGAFWMAVNHVILSEFHHKAETAYFIDYLKRYTDTPFLIHLTEKDGIYRAGRMATAANIEQYAAVENAGFKYLVWDEDLDQPKMPLGTLGFRWQKKKGEWNLQMKDGLDGSDIAPKLSLLNDSADVLLVSFDDFSSETSSVRGVPIQYLETIDGPVPVTTVFDLLMAQFGVDRGLGGDYPENYDDDRQTYTPAWQEKFTGIDRENVIQFAREWAATAEKTEGKCSIIIGTGINHWYHANLLYRAGISALMLCGCVGKNGGGLNHYVGQEKLAPIAPWSTIMGALDWSKPPRFQNAPSYHYVHSDQWRYERTADEMRVNPVAKSNKITEGHTIDQQIRAVRNGWLPFYPQFDRNPCEVIKQAEADGAKNDQDIIDWTVKQLTDKKMKFSVEDPDAPENWPRIWFIWRGNALMSSAKGHEYFLKHYLGTHTNSVAPETAEDSVKDVVWHKQAPEGKLDLVVDINFRMDTSAVYSDIVLPTATWYEKDDLNTTDMHSFIHPFQEVVPPCWESKSDWDIFKGLAKKVSQLSETHLPAPVREIVSTPLAHDTPAEMSQPEIKEWIKGECAAIPGKTMPGLTVVERDYVNLYKRYISLGPGARKNGIGAHGLSWQIEDFYDELIKTNPSVAWNGQCYPSLENAKDAANVILQLAPETNGELAFRAFQAKEEKVGMPLVDLAADTRAIGTTFSDLDRQPRRLLTSPCWSGLTNNGRAYAAYCLNVERLVPWHTLTGRQHFYLDHEGYIAYGENLPTYKPKPDPSSLQDLVVTHSDEQSIMLNYLTPHGKWGIHSTYGDNHRMLTLSRGCHPFWINDKDAVKIGVIDNDWVEVYNDHGVVVTRAVVSARLPQGICFLYHAPERTIGVPKSPLRGNKRAGSHNSLNRIRLKPNLMLGGYGQFTYGWNYWGPPGANRDTFILVRKLKDEPSW</sequence>
<evidence type="ECO:0000256" key="1">
    <source>
        <dbReference type="ARBA" id="ARBA00001942"/>
    </source>
</evidence>
<comment type="cofactor">
    <cofactor evidence="1">
        <name>Mo-bis(molybdopterin guanine dinucleotide)</name>
        <dbReference type="ChEBI" id="CHEBI:60539"/>
    </cofactor>
</comment>
<accession>A0A1H4DQC7</accession>
<evidence type="ECO:0000256" key="3">
    <source>
        <dbReference type="ARBA" id="ARBA00004202"/>
    </source>
</evidence>
<evidence type="ECO:0000256" key="10">
    <source>
        <dbReference type="ARBA" id="ARBA00023002"/>
    </source>
</evidence>
<proteinExistence type="inferred from homology"/>
<dbReference type="GO" id="GO:0160182">
    <property type="term" value="F:nitrate reductase (quinone) activity"/>
    <property type="evidence" value="ECO:0007669"/>
    <property type="project" value="UniProtKB-EC"/>
</dbReference>
<dbReference type="GO" id="GO:0051539">
    <property type="term" value="F:4 iron, 4 sulfur cluster binding"/>
    <property type="evidence" value="ECO:0007669"/>
    <property type="project" value="UniProtKB-KW"/>
</dbReference>
<comment type="cofactor">
    <cofactor evidence="2">
        <name>[4Fe-4S] cluster</name>
        <dbReference type="ChEBI" id="CHEBI:49883"/>
    </cofactor>
</comment>
<dbReference type="STRING" id="37625.SAMN05660420_03045"/>
<evidence type="ECO:0000256" key="4">
    <source>
        <dbReference type="ARBA" id="ARBA00010312"/>
    </source>
</evidence>
<dbReference type="SUPFAM" id="SSF50692">
    <property type="entry name" value="ADC-like"/>
    <property type="match status" value="1"/>
</dbReference>
<dbReference type="GO" id="GO:0009325">
    <property type="term" value="C:nitrate reductase complex"/>
    <property type="evidence" value="ECO:0007669"/>
    <property type="project" value="InterPro"/>
</dbReference>
<comment type="subcellular location">
    <subcellularLocation>
        <location evidence="3">Cell membrane</location>
        <topology evidence="3">Peripheral membrane protein</topology>
    </subcellularLocation>
</comment>
<feature type="domain" description="4Fe-4S Mo/W bis-MGD-type" evidence="15">
    <location>
        <begin position="26"/>
        <end position="90"/>
    </location>
</feature>
<dbReference type="GO" id="GO:0046872">
    <property type="term" value="F:metal ion binding"/>
    <property type="evidence" value="ECO:0007669"/>
    <property type="project" value="UniProtKB-KW"/>
</dbReference>
<comment type="catalytic activity">
    <reaction evidence="14">
        <text>nitrate + a quinol = a quinone + nitrite + H2O</text>
        <dbReference type="Rhea" id="RHEA:56144"/>
        <dbReference type="ChEBI" id="CHEBI:15377"/>
        <dbReference type="ChEBI" id="CHEBI:16301"/>
        <dbReference type="ChEBI" id="CHEBI:17632"/>
        <dbReference type="ChEBI" id="CHEBI:24646"/>
        <dbReference type="ChEBI" id="CHEBI:132124"/>
        <dbReference type="EC" id="1.7.5.1"/>
    </reaction>
</comment>
<dbReference type="GO" id="GO:0005886">
    <property type="term" value="C:plasma membrane"/>
    <property type="evidence" value="ECO:0007669"/>
    <property type="project" value="UniProtKB-SubCell"/>
</dbReference>
<dbReference type="PROSITE" id="PS51669">
    <property type="entry name" value="4FE4S_MOW_BIS_MGD"/>
    <property type="match status" value="1"/>
</dbReference>
<dbReference type="Proteomes" id="UP000199409">
    <property type="component" value="Unassembled WGS sequence"/>
</dbReference>
<protein>
    <recommendedName>
        <fullName evidence="5">nitrate reductase (quinone)</fullName>
        <ecNumber evidence="5">1.7.5.1</ecNumber>
    </recommendedName>
</protein>
<dbReference type="GO" id="GO:0043546">
    <property type="term" value="F:molybdopterin cofactor binding"/>
    <property type="evidence" value="ECO:0007669"/>
    <property type="project" value="InterPro"/>
</dbReference>
<evidence type="ECO:0000256" key="2">
    <source>
        <dbReference type="ARBA" id="ARBA00001966"/>
    </source>
</evidence>
<evidence type="ECO:0000313" key="17">
    <source>
        <dbReference type="Proteomes" id="UP000199409"/>
    </source>
</evidence>
<evidence type="ECO:0000256" key="7">
    <source>
        <dbReference type="ARBA" id="ARBA00022485"/>
    </source>
</evidence>
<evidence type="ECO:0000259" key="15">
    <source>
        <dbReference type="PROSITE" id="PS51669"/>
    </source>
</evidence>
<dbReference type="CDD" id="cd02750">
    <property type="entry name" value="MopB_Nitrate-R-NarG-like"/>
    <property type="match status" value="1"/>
</dbReference>
<evidence type="ECO:0000256" key="6">
    <source>
        <dbReference type="ARBA" id="ARBA00022475"/>
    </source>
</evidence>
<keyword evidence="17" id="KW-1185">Reference proteome</keyword>
<evidence type="ECO:0000256" key="13">
    <source>
        <dbReference type="ARBA" id="ARBA00023136"/>
    </source>
</evidence>
<dbReference type="Gene3D" id="3.40.50.12440">
    <property type="match status" value="1"/>
</dbReference>
<dbReference type="InterPro" id="IPR006657">
    <property type="entry name" value="MoPterin_dinucl-bd_dom"/>
</dbReference>
<name>A0A1H4DQC7_9BACT</name>
<dbReference type="InterPro" id="IPR006656">
    <property type="entry name" value="Mopterin_OxRdtase"/>
</dbReference>
<evidence type="ECO:0000256" key="9">
    <source>
        <dbReference type="ARBA" id="ARBA00022723"/>
    </source>
</evidence>
<dbReference type="InterPro" id="IPR050123">
    <property type="entry name" value="Prok_molybdopt-oxidoreductase"/>
</dbReference>
<dbReference type="SUPFAM" id="SSF53706">
    <property type="entry name" value="Formate dehydrogenase/DMSO reductase, domains 1-3"/>
    <property type="match status" value="1"/>
</dbReference>
<dbReference type="PANTHER" id="PTHR43105:SF2">
    <property type="entry name" value="RESPIRATORY NITRATE REDUCTASE 2 ALPHA CHAIN"/>
    <property type="match status" value="1"/>
</dbReference>
<reference evidence="16 17" key="1">
    <citation type="submission" date="2016-10" db="EMBL/GenBank/DDBJ databases">
        <authorList>
            <person name="de Groot N.N."/>
        </authorList>
    </citation>
    <scope>NUCLEOTIDE SEQUENCE [LARGE SCALE GENOMIC DNA]</scope>
    <source>
        <strain evidence="16 17">DSM 7343</strain>
    </source>
</reference>
<evidence type="ECO:0000256" key="5">
    <source>
        <dbReference type="ARBA" id="ARBA00012500"/>
    </source>
</evidence>
<keyword evidence="12" id="KW-0411">Iron-sulfur</keyword>
<keyword evidence="7" id="KW-0004">4Fe-4S</keyword>
<dbReference type="InterPro" id="IPR009010">
    <property type="entry name" value="Asp_de-COase-like_dom_sf"/>
</dbReference>
<evidence type="ECO:0000313" key="16">
    <source>
        <dbReference type="EMBL" id="SEA74756.1"/>
    </source>
</evidence>
<dbReference type="OrthoDB" id="9810782at2"/>
<evidence type="ECO:0000256" key="8">
    <source>
        <dbReference type="ARBA" id="ARBA00022505"/>
    </source>
</evidence>
<dbReference type="InterPro" id="IPR027467">
    <property type="entry name" value="MopterinOxRdtase_cofactor_BS"/>
</dbReference>
<dbReference type="GO" id="GO:0042126">
    <property type="term" value="P:nitrate metabolic process"/>
    <property type="evidence" value="ECO:0007669"/>
    <property type="project" value="InterPro"/>
</dbReference>
<organism evidence="16 17">
    <name type="scientific">Desulfuromusa kysingii</name>
    <dbReference type="NCBI Taxonomy" id="37625"/>
    <lineage>
        <taxon>Bacteria</taxon>
        <taxon>Pseudomonadati</taxon>
        <taxon>Thermodesulfobacteriota</taxon>
        <taxon>Desulfuromonadia</taxon>
        <taxon>Desulfuromonadales</taxon>
        <taxon>Geopsychrobacteraceae</taxon>
        <taxon>Desulfuromusa</taxon>
    </lineage>
</organism>
<keyword evidence="10" id="KW-0560">Oxidoreductase</keyword>
<dbReference type="NCBIfam" id="TIGR01580">
    <property type="entry name" value="narG"/>
    <property type="match status" value="1"/>
</dbReference>
<keyword evidence="9" id="KW-0479">Metal-binding</keyword>
<dbReference type="EMBL" id="FNQN01000011">
    <property type="protein sequence ID" value="SEA74756.1"/>
    <property type="molecule type" value="Genomic_DNA"/>
</dbReference>
<dbReference type="Pfam" id="PF00384">
    <property type="entry name" value="Molybdopterin"/>
    <property type="match status" value="1"/>
</dbReference>
<dbReference type="InterPro" id="IPR006963">
    <property type="entry name" value="Mopterin_OxRdtase_4Fe-4S_dom"/>
</dbReference>